<evidence type="ECO:0000259" key="8">
    <source>
        <dbReference type="PROSITE" id="PS51900"/>
    </source>
</evidence>
<dbReference type="InterPro" id="IPR050090">
    <property type="entry name" value="Tyrosine_recombinase_XerCD"/>
</dbReference>
<evidence type="ECO:0000256" key="2">
    <source>
        <dbReference type="ARBA" id="ARBA00008857"/>
    </source>
</evidence>
<dbReference type="Pfam" id="PF02899">
    <property type="entry name" value="Phage_int_SAM_1"/>
    <property type="match status" value="1"/>
</dbReference>
<dbReference type="EMBL" id="QZAA01000210">
    <property type="protein sequence ID" value="RQD74326.1"/>
    <property type="molecule type" value="Genomic_DNA"/>
</dbReference>
<dbReference type="InterPro" id="IPR010998">
    <property type="entry name" value="Integrase_recombinase_N"/>
</dbReference>
<feature type="domain" description="Core-binding (CB)" evidence="8">
    <location>
        <begin position="22"/>
        <end position="112"/>
    </location>
</feature>
<dbReference type="AlphaFoldDB" id="A0A424YBI4"/>
<keyword evidence="5" id="KW-0233">DNA recombination</keyword>
<accession>A0A424YBI4</accession>
<sequence>MLYQLKTIFYLLKEKGSPYQLKGDFPFAQDYLDYLEIECALAPRTVEEYCRDLQLFKEYMEKEFFPRGLKPEEVKAGHLRSFLAYLQEKRHNDARARNRKVSSLRSYFTFLNLQEYLERKGNPLKTFKNTKTKKALPLFLTAEEARTLIKASRVNSKLPYRDYAMMRLFLQTACRSSELVTLEREKVDLENGWVRIMGKGGKERILPLTESTARALEDYLQRRLPATPHITRVFLNHRGEPVTRRGVQMIFDRICREAGLLKPNLSVHKLRHTCLSLLLKEGVDLVTLKEIAGHADIGSTEIYLHVTPRELFKGMKKHPLG</sequence>
<dbReference type="GO" id="GO:0006310">
    <property type="term" value="P:DNA recombination"/>
    <property type="evidence" value="ECO:0007669"/>
    <property type="project" value="UniProtKB-KW"/>
</dbReference>
<dbReference type="SUPFAM" id="SSF56349">
    <property type="entry name" value="DNA breaking-rejoining enzymes"/>
    <property type="match status" value="1"/>
</dbReference>
<evidence type="ECO:0000313" key="9">
    <source>
        <dbReference type="EMBL" id="RQD74326.1"/>
    </source>
</evidence>
<evidence type="ECO:0000256" key="4">
    <source>
        <dbReference type="ARBA" id="ARBA00023125"/>
    </source>
</evidence>
<dbReference type="Proteomes" id="UP000285138">
    <property type="component" value="Unassembled WGS sequence"/>
</dbReference>
<gene>
    <name evidence="9" type="ORF">D5R97_07975</name>
</gene>
<keyword evidence="4 6" id="KW-0238">DNA-binding</keyword>
<evidence type="ECO:0000313" key="10">
    <source>
        <dbReference type="Proteomes" id="UP000285138"/>
    </source>
</evidence>
<dbReference type="PANTHER" id="PTHR30349:SF41">
    <property type="entry name" value="INTEGRASE_RECOMBINASE PROTEIN MJ0367-RELATED"/>
    <property type="match status" value="1"/>
</dbReference>
<comment type="function">
    <text evidence="1">Site-specific tyrosine recombinase, which acts by catalyzing the cutting and rejoining of the recombining DNA molecules.</text>
</comment>
<evidence type="ECO:0000259" key="7">
    <source>
        <dbReference type="PROSITE" id="PS51898"/>
    </source>
</evidence>
<evidence type="ECO:0000256" key="6">
    <source>
        <dbReference type="PROSITE-ProRule" id="PRU01248"/>
    </source>
</evidence>
<dbReference type="PANTHER" id="PTHR30349">
    <property type="entry name" value="PHAGE INTEGRASE-RELATED"/>
    <property type="match status" value="1"/>
</dbReference>
<protein>
    <submittedName>
        <fullName evidence="9">Integrase</fullName>
    </submittedName>
</protein>
<evidence type="ECO:0000256" key="1">
    <source>
        <dbReference type="ARBA" id="ARBA00003283"/>
    </source>
</evidence>
<evidence type="ECO:0000256" key="5">
    <source>
        <dbReference type="ARBA" id="ARBA00023172"/>
    </source>
</evidence>
<dbReference type="GO" id="GO:0003677">
    <property type="term" value="F:DNA binding"/>
    <property type="evidence" value="ECO:0007669"/>
    <property type="project" value="UniProtKB-UniRule"/>
</dbReference>
<proteinExistence type="inferred from homology"/>
<dbReference type="Gene3D" id="1.10.150.130">
    <property type="match status" value="1"/>
</dbReference>
<evidence type="ECO:0000256" key="3">
    <source>
        <dbReference type="ARBA" id="ARBA00022908"/>
    </source>
</evidence>
<dbReference type="Gene3D" id="1.10.443.10">
    <property type="entry name" value="Intergrase catalytic core"/>
    <property type="match status" value="1"/>
</dbReference>
<comment type="similarity">
    <text evidence="2">Belongs to the 'phage' integrase family.</text>
</comment>
<dbReference type="InterPro" id="IPR013762">
    <property type="entry name" value="Integrase-like_cat_sf"/>
</dbReference>
<dbReference type="InterPro" id="IPR002104">
    <property type="entry name" value="Integrase_catalytic"/>
</dbReference>
<dbReference type="InterPro" id="IPR004107">
    <property type="entry name" value="Integrase_SAM-like_N"/>
</dbReference>
<dbReference type="PROSITE" id="PS51900">
    <property type="entry name" value="CB"/>
    <property type="match status" value="1"/>
</dbReference>
<dbReference type="GO" id="GO:0015074">
    <property type="term" value="P:DNA integration"/>
    <property type="evidence" value="ECO:0007669"/>
    <property type="project" value="UniProtKB-KW"/>
</dbReference>
<organism evidence="9 10">
    <name type="scientific">Candidatus Syntrophonatronum acetioxidans</name>
    <dbReference type="NCBI Taxonomy" id="1795816"/>
    <lineage>
        <taxon>Bacteria</taxon>
        <taxon>Bacillati</taxon>
        <taxon>Bacillota</taxon>
        <taxon>Clostridia</taxon>
        <taxon>Eubacteriales</taxon>
        <taxon>Syntrophomonadaceae</taxon>
        <taxon>Candidatus Syntrophonatronum</taxon>
    </lineage>
</organism>
<dbReference type="InterPro" id="IPR011010">
    <property type="entry name" value="DNA_brk_join_enz"/>
</dbReference>
<dbReference type="PROSITE" id="PS51898">
    <property type="entry name" value="TYR_RECOMBINASE"/>
    <property type="match status" value="1"/>
</dbReference>
<comment type="caution">
    <text evidence="9">The sequence shown here is derived from an EMBL/GenBank/DDBJ whole genome shotgun (WGS) entry which is preliminary data.</text>
</comment>
<dbReference type="InterPro" id="IPR044068">
    <property type="entry name" value="CB"/>
</dbReference>
<dbReference type="Pfam" id="PF00589">
    <property type="entry name" value="Phage_integrase"/>
    <property type="match status" value="1"/>
</dbReference>
<feature type="domain" description="Tyr recombinase" evidence="7">
    <location>
        <begin position="135"/>
        <end position="316"/>
    </location>
</feature>
<name>A0A424YBI4_9FIRM</name>
<reference evidence="9 10" key="1">
    <citation type="submission" date="2018-08" db="EMBL/GenBank/DDBJ databases">
        <title>The metabolism and importance of syntrophic acetate oxidation coupled to methane or sulfide production in haloalkaline environments.</title>
        <authorList>
            <person name="Timmers P.H.A."/>
            <person name="Vavourakis C.D."/>
            <person name="Sorokin D.Y."/>
            <person name="Sinninghe Damste J.S."/>
            <person name="Muyzer G."/>
            <person name="Stams A.J.M."/>
            <person name="Plugge C.M."/>
        </authorList>
    </citation>
    <scope>NUCLEOTIDE SEQUENCE [LARGE SCALE GENOMIC DNA]</scope>
    <source>
        <strain evidence="9">MSAO_Bac1</strain>
    </source>
</reference>
<keyword evidence="3" id="KW-0229">DNA integration</keyword>